<dbReference type="PANTHER" id="PTHR30386">
    <property type="entry name" value="MEMBRANE FUSION SUBUNIT OF EMRAB-TOLC MULTIDRUG EFFLUX PUMP"/>
    <property type="match status" value="1"/>
</dbReference>
<evidence type="ECO:0000259" key="12">
    <source>
        <dbReference type="Pfam" id="PF26002"/>
    </source>
</evidence>
<dbReference type="Gene3D" id="2.40.30.170">
    <property type="match status" value="1"/>
</dbReference>
<name>A0A0J8V9E9_9GAMM</name>
<organism evidence="13 14">
    <name type="scientific">Photobacterium swingsii</name>
    <dbReference type="NCBI Taxonomy" id="680026"/>
    <lineage>
        <taxon>Bacteria</taxon>
        <taxon>Pseudomonadati</taxon>
        <taxon>Pseudomonadota</taxon>
        <taxon>Gammaproteobacteria</taxon>
        <taxon>Vibrionales</taxon>
        <taxon>Vibrionaceae</taxon>
        <taxon>Photobacterium</taxon>
    </lineage>
</organism>
<keyword evidence="4 9" id="KW-1003">Cell membrane</keyword>
<proteinExistence type="inferred from homology"/>
<comment type="subcellular location">
    <subcellularLocation>
        <location evidence="1 9">Cell inner membrane</location>
        <topology evidence="1 9">Single-pass membrane protein</topology>
    </subcellularLocation>
</comment>
<evidence type="ECO:0000256" key="2">
    <source>
        <dbReference type="ARBA" id="ARBA00009477"/>
    </source>
</evidence>
<evidence type="ECO:0000256" key="6">
    <source>
        <dbReference type="ARBA" id="ARBA00022692"/>
    </source>
</evidence>
<dbReference type="InterPro" id="IPR050739">
    <property type="entry name" value="MFP"/>
</dbReference>
<dbReference type="Proteomes" id="UP000240481">
    <property type="component" value="Unassembled WGS sequence"/>
</dbReference>
<dbReference type="NCBIfam" id="TIGR01843">
    <property type="entry name" value="type_I_hlyD"/>
    <property type="match status" value="1"/>
</dbReference>
<dbReference type="PRINTS" id="PR01490">
    <property type="entry name" value="RTXTOXIND"/>
</dbReference>
<evidence type="ECO:0000256" key="1">
    <source>
        <dbReference type="ARBA" id="ARBA00004377"/>
    </source>
</evidence>
<evidence type="ECO:0000256" key="9">
    <source>
        <dbReference type="RuleBase" id="RU365093"/>
    </source>
</evidence>
<reference evidence="13 14" key="1">
    <citation type="submission" date="2018-01" db="EMBL/GenBank/DDBJ databases">
        <title>Whole genome sequencing of Histamine producing bacteria.</title>
        <authorList>
            <person name="Butler K."/>
        </authorList>
    </citation>
    <scope>NUCLEOTIDE SEQUENCE [LARGE SCALE GENOMIC DNA]</scope>
    <source>
        <strain evidence="13 14">DSM 24669</strain>
    </source>
</reference>
<evidence type="ECO:0000256" key="5">
    <source>
        <dbReference type="ARBA" id="ARBA00022519"/>
    </source>
</evidence>
<dbReference type="Pfam" id="PF25994">
    <property type="entry name" value="HH_AprE"/>
    <property type="match status" value="1"/>
</dbReference>
<keyword evidence="7 9" id="KW-1133">Transmembrane helix</keyword>
<keyword evidence="14" id="KW-1185">Reference proteome</keyword>
<dbReference type="InterPro" id="IPR010129">
    <property type="entry name" value="T1SS_HlyD"/>
</dbReference>
<dbReference type="Pfam" id="PF26002">
    <property type="entry name" value="Beta-barrel_AprE"/>
    <property type="match status" value="1"/>
</dbReference>
<sequence length="449" mass="50497">MRVALHQQHKQGVHVDSSTFDTKRLIIFGCVFVLLTVGIFISWAVTAKLNAASIASGTLVVESQRKKVQHLQGGWVKAIYVSEGQQVEAGDILLELANSKAESDFRRLILRAVSLQSQHDRLDAELNKSKAVDWSVKRLPILSELDEVELSNIINTHQMQFQQASLRDDLRSGQFEQRKLLLDEQLRGAKFQLRAIRRQLELVKQEIEMTAGLLKKGFVAKTRMLELQRHQASIEAQIAELDSEKEVLARQLVSLEQDYDTETIEIQQGLTAQLELTDKELRDVKQALTAATDIRSRVTIRSEHSGTVVGMNVHSVGGVVNAGDVMMEIVPNSDELIVEALVKPEDIDVVHQGLAAKVRLSAFNVRRTPPVQGEVIYVAADRLMPKKESQQTGYLVKVKLSKSDVERLGDVELYPGMPTEVFILLESQTMWEYLSAPLFSSYYRAFRES</sequence>
<evidence type="ECO:0000256" key="10">
    <source>
        <dbReference type="SAM" id="Coils"/>
    </source>
</evidence>
<dbReference type="InterPro" id="IPR058781">
    <property type="entry name" value="HH_AprE-like"/>
</dbReference>
<evidence type="ECO:0000313" key="13">
    <source>
        <dbReference type="EMBL" id="PSW26053.1"/>
    </source>
</evidence>
<dbReference type="GO" id="GO:0005886">
    <property type="term" value="C:plasma membrane"/>
    <property type="evidence" value="ECO:0007669"/>
    <property type="project" value="UniProtKB-SubCell"/>
</dbReference>
<evidence type="ECO:0000256" key="4">
    <source>
        <dbReference type="ARBA" id="ARBA00022475"/>
    </source>
</evidence>
<feature type="transmembrane region" description="Helical" evidence="9">
    <location>
        <begin position="25"/>
        <end position="45"/>
    </location>
</feature>
<evidence type="ECO:0000259" key="11">
    <source>
        <dbReference type="Pfam" id="PF25994"/>
    </source>
</evidence>
<keyword evidence="8 9" id="KW-0472">Membrane</keyword>
<accession>A0A0J8V9E9</accession>
<dbReference type="Gene3D" id="2.40.50.100">
    <property type="match status" value="1"/>
</dbReference>
<keyword evidence="5 9" id="KW-0997">Cell inner membrane</keyword>
<comment type="caution">
    <text evidence="13">The sequence shown here is derived from an EMBL/GenBank/DDBJ whole genome shotgun (WGS) entry which is preliminary data.</text>
</comment>
<evidence type="ECO:0000256" key="3">
    <source>
        <dbReference type="ARBA" id="ARBA00022448"/>
    </source>
</evidence>
<dbReference type="InterPro" id="IPR058982">
    <property type="entry name" value="Beta-barrel_AprE"/>
</dbReference>
<keyword evidence="10" id="KW-0175">Coiled coil</keyword>
<dbReference type="EMBL" id="PYLZ01000002">
    <property type="protein sequence ID" value="PSW26053.1"/>
    <property type="molecule type" value="Genomic_DNA"/>
</dbReference>
<feature type="domain" description="AprE-like long alpha-helical hairpin" evidence="11">
    <location>
        <begin position="101"/>
        <end position="293"/>
    </location>
</feature>
<dbReference type="STRING" id="680026.AB733_15300"/>
<evidence type="ECO:0000313" key="14">
    <source>
        <dbReference type="Proteomes" id="UP000240481"/>
    </source>
</evidence>
<dbReference type="PANTHER" id="PTHR30386:SF17">
    <property type="entry name" value="ALKALINE PROTEASE SECRETION PROTEIN APRE"/>
    <property type="match status" value="1"/>
</dbReference>
<dbReference type="AlphaFoldDB" id="A0A0J8V9E9"/>
<dbReference type="OrthoDB" id="9775513at2"/>
<keyword evidence="6 9" id="KW-0812">Transmembrane</keyword>
<evidence type="ECO:0000256" key="8">
    <source>
        <dbReference type="ARBA" id="ARBA00023136"/>
    </source>
</evidence>
<comment type="similarity">
    <text evidence="2 9">Belongs to the membrane fusion protein (MFP) (TC 8.A.1) family.</text>
</comment>
<protein>
    <recommendedName>
        <fullName evidence="9">Membrane fusion protein (MFP) family protein</fullName>
    </recommendedName>
</protein>
<dbReference type="GO" id="GO:0015031">
    <property type="term" value="P:protein transport"/>
    <property type="evidence" value="ECO:0007669"/>
    <property type="project" value="InterPro"/>
</dbReference>
<evidence type="ECO:0000256" key="7">
    <source>
        <dbReference type="ARBA" id="ARBA00022989"/>
    </source>
</evidence>
<keyword evidence="3 9" id="KW-0813">Transport</keyword>
<gene>
    <name evidence="13" type="ORF">C9I94_05755</name>
</gene>
<feature type="coiled-coil region" evidence="10">
    <location>
        <begin position="186"/>
        <end position="258"/>
    </location>
</feature>
<feature type="domain" description="AprE-like beta-barrel" evidence="12">
    <location>
        <begin position="336"/>
        <end position="424"/>
    </location>
</feature>